<dbReference type="AlphaFoldDB" id="A0A0E9TIG3"/>
<sequence length="50" mass="5633">MTSFAITGSSFVPSAEMEETQLKNRRKSKLSKLLQSRTVKRNRLCSEGTV</sequence>
<reference evidence="1" key="1">
    <citation type="submission" date="2014-11" db="EMBL/GenBank/DDBJ databases">
        <authorList>
            <person name="Amaro Gonzalez C."/>
        </authorList>
    </citation>
    <scope>NUCLEOTIDE SEQUENCE</scope>
</reference>
<protein>
    <submittedName>
        <fullName evidence="1">Uncharacterized protein</fullName>
    </submittedName>
</protein>
<name>A0A0E9TIG3_ANGAN</name>
<reference evidence="1" key="2">
    <citation type="journal article" date="2015" name="Fish Shellfish Immunol.">
        <title>Early steps in the European eel (Anguilla anguilla)-Vibrio vulnificus interaction in the gills: Role of the RtxA13 toxin.</title>
        <authorList>
            <person name="Callol A."/>
            <person name="Pajuelo D."/>
            <person name="Ebbesson L."/>
            <person name="Teles M."/>
            <person name="MacKenzie S."/>
            <person name="Amaro C."/>
        </authorList>
    </citation>
    <scope>NUCLEOTIDE SEQUENCE</scope>
</reference>
<proteinExistence type="predicted"/>
<organism evidence="1">
    <name type="scientific">Anguilla anguilla</name>
    <name type="common">European freshwater eel</name>
    <name type="synonym">Muraena anguilla</name>
    <dbReference type="NCBI Taxonomy" id="7936"/>
    <lineage>
        <taxon>Eukaryota</taxon>
        <taxon>Metazoa</taxon>
        <taxon>Chordata</taxon>
        <taxon>Craniata</taxon>
        <taxon>Vertebrata</taxon>
        <taxon>Euteleostomi</taxon>
        <taxon>Actinopterygii</taxon>
        <taxon>Neopterygii</taxon>
        <taxon>Teleostei</taxon>
        <taxon>Anguilliformes</taxon>
        <taxon>Anguillidae</taxon>
        <taxon>Anguilla</taxon>
    </lineage>
</organism>
<dbReference type="EMBL" id="GBXM01055108">
    <property type="protein sequence ID" value="JAH53469.1"/>
    <property type="molecule type" value="Transcribed_RNA"/>
</dbReference>
<evidence type="ECO:0000313" key="1">
    <source>
        <dbReference type="EMBL" id="JAH53469.1"/>
    </source>
</evidence>
<accession>A0A0E9TIG3</accession>